<name>A0A3P6SI62_ANISI</name>
<protein>
    <submittedName>
        <fullName evidence="1">Uncharacterized protein</fullName>
    </submittedName>
</protein>
<keyword evidence="2" id="KW-1185">Reference proteome</keyword>
<gene>
    <name evidence="1" type="ORF">ASIM_LOCUS19129</name>
</gene>
<organism evidence="1 2">
    <name type="scientific">Anisakis simplex</name>
    <name type="common">Herring worm</name>
    <dbReference type="NCBI Taxonomy" id="6269"/>
    <lineage>
        <taxon>Eukaryota</taxon>
        <taxon>Metazoa</taxon>
        <taxon>Ecdysozoa</taxon>
        <taxon>Nematoda</taxon>
        <taxon>Chromadorea</taxon>
        <taxon>Rhabditida</taxon>
        <taxon>Spirurina</taxon>
        <taxon>Ascaridomorpha</taxon>
        <taxon>Ascaridoidea</taxon>
        <taxon>Anisakidae</taxon>
        <taxon>Anisakis</taxon>
        <taxon>Anisakis simplex complex</taxon>
    </lineage>
</organism>
<reference evidence="1 2" key="1">
    <citation type="submission" date="2018-11" db="EMBL/GenBank/DDBJ databases">
        <authorList>
            <consortium name="Pathogen Informatics"/>
        </authorList>
    </citation>
    <scope>NUCLEOTIDE SEQUENCE [LARGE SCALE GENOMIC DNA]</scope>
</reference>
<dbReference type="Proteomes" id="UP000267096">
    <property type="component" value="Unassembled WGS sequence"/>
</dbReference>
<dbReference type="OrthoDB" id="5802485at2759"/>
<dbReference type="AlphaFoldDB" id="A0A3P6SI62"/>
<accession>A0A3P6SI62</accession>
<sequence length="116" mass="13189">MVAKSSTHILRRSDISWYTENADPFPSSVNIKELFKFGRTFLNSTIMSTMSEASSPFQMQLPEDSTTRVENQSSVKLDSMCGSRASLRSMKRSKLLYEQRAVCPFSHVENRDEKVG</sequence>
<dbReference type="EMBL" id="UYRR01036687">
    <property type="protein sequence ID" value="VDK67680.1"/>
    <property type="molecule type" value="Genomic_DNA"/>
</dbReference>
<proteinExistence type="predicted"/>
<evidence type="ECO:0000313" key="2">
    <source>
        <dbReference type="Proteomes" id="UP000267096"/>
    </source>
</evidence>
<evidence type="ECO:0000313" key="1">
    <source>
        <dbReference type="EMBL" id="VDK67680.1"/>
    </source>
</evidence>